<protein>
    <submittedName>
        <fullName evidence="2">Aminotransferase class V</fullName>
    </submittedName>
</protein>
<dbReference type="PANTHER" id="PTHR43586:SF15">
    <property type="entry name" value="BLR3095 PROTEIN"/>
    <property type="match status" value="1"/>
</dbReference>
<dbReference type="EMBL" id="AOHU01000021">
    <property type="protein sequence ID" value="ELY36687.1"/>
    <property type="molecule type" value="Genomic_DNA"/>
</dbReference>
<evidence type="ECO:0000313" key="2">
    <source>
        <dbReference type="EMBL" id="ELY36687.1"/>
    </source>
</evidence>
<dbReference type="Pfam" id="PF00266">
    <property type="entry name" value="Aminotran_5"/>
    <property type="match status" value="1"/>
</dbReference>
<evidence type="ECO:0000259" key="1">
    <source>
        <dbReference type="Pfam" id="PF00266"/>
    </source>
</evidence>
<evidence type="ECO:0000313" key="3">
    <source>
        <dbReference type="Proteomes" id="UP000011532"/>
    </source>
</evidence>
<feature type="domain" description="Aminotransferase class V" evidence="1">
    <location>
        <begin position="41"/>
        <end position="370"/>
    </location>
</feature>
<comment type="caution">
    <text evidence="2">The sequence shown here is derived from an EMBL/GenBank/DDBJ whole genome shotgun (WGS) entry which is preliminary data.</text>
</comment>
<dbReference type="OrthoDB" id="9577at2157"/>
<name>A0A384L2U9_HALVD</name>
<proteinExistence type="predicted"/>
<dbReference type="GeneID" id="8919041"/>
<dbReference type="SUPFAM" id="SSF53383">
    <property type="entry name" value="PLP-dependent transferases"/>
    <property type="match status" value="1"/>
</dbReference>
<dbReference type="InterPro" id="IPR000192">
    <property type="entry name" value="Aminotrans_V_dom"/>
</dbReference>
<dbReference type="Gene3D" id="3.90.1150.10">
    <property type="entry name" value="Aspartate Aminotransferase, domain 1"/>
    <property type="match status" value="1"/>
</dbReference>
<dbReference type="InterPro" id="IPR015421">
    <property type="entry name" value="PyrdxlP-dep_Trfase_major"/>
</dbReference>
<keyword evidence="2" id="KW-0032">Aminotransferase</keyword>
<dbReference type="GO" id="GO:0008483">
    <property type="term" value="F:transaminase activity"/>
    <property type="evidence" value="ECO:0007669"/>
    <property type="project" value="UniProtKB-KW"/>
</dbReference>
<reference evidence="2 3" key="2">
    <citation type="journal article" date="2014" name="PLoS Genet.">
        <title>Phylogenetically driven sequencing of extremely halophilic archaea reveals strategies for static and dynamic osmo-response.</title>
        <authorList>
            <person name="Becker E.A."/>
            <person name="Seitzer P.M."/>
            <person name="Tritt A."/>
            <person name="Larsen D."/>
            <person name="Krusor M."/>
            <person name="Yao A.I."/>
            <person name="Wu D."/>
            <person name="Madern D."/>
            <person name="Eisen J.A."/>
            <person name="Darling A.E."/>
            <person name="Facciotti M.T."/>
        </authorList>
    </citation>
    <scope>NUCLEOTIDE SEQUENCE [LARGE SCALE GENOMIC DNA]</scope>
    <source>
        <strain evidence="3">ATCC 29605 / DSM 3757 / JCM 8879 / NBRC 14742 / NCIMB 2012 / VKM B-1768 / DS2</strain>
    </source>
</reference>
<dbReference type="Gene3D" id="3.40.640.10">
    <property type="entry name" value="Type I PLP-dependent aspartate aminotransferase-like (Major domain)"/>
    <property type="match status" value="1"/>
</dbReference>
<dbReference type="RefSeq" id="WP_004041010.1">
    <property type="nucleotide sequence ID" value="NC_013964.1"/>
</dbReference>
<dbReference type="PANTHER" id="PTHR43586">
    <property type="entry name" value="CYSTEINE DESULFURASE"/>
    <property type="match status" value="1"/>
</dbReference>
<keyword evidence="2" id="KW-0808">Transferase</keyword>
<dbReference type="AlphaFoldDB" id="A0A384L2U9"/>
<accession>A0A384L2U9</accession>
<organism evidence="2 3">
    <name type="scientific">Haloferax volcanii (strain ATCC 29605 / DSM 3757 / JCM 8879 / NBRC 14742 / NCIMB 2012 / VKM B-1768 / DS2)</name>
    <name type="common">Halobacterium volcanii</name>
    <dbReference type="NCBI Taxonomy" id="309800"/>
    <lineage>
        <taxon>Archaea</taxon>
        <taxon>Methanobacteriati</taxon>
        <taxon>Methanobacteriota</taxon>
        <taxon>Stenosarchaea group</taxon>
        <taxon>Halobacteria</taxon>
        <taxon>Halobacteriales</taxon>
        <taxon>Haloferacaceae</taxon>
        <taxon>Haloferax</taxon>
    </lineage>
</organism>
<dbReference type="Proteomes" id="UP000011532">
    <property type="component" value="Unassembled WGS sequence"/>
</dbReference>
<dbReference type="InterPro" id="IPR015424">
    <property type="entry name" value="PyrdxlP-dep_Trfase"/>
</dbReference>
<gene>
    <name evidence="2" type="ORF">C498_01035</name>
</gene>
<dbReference type="InterPro" id="IPR015422">
    <property type="entry name" value="PyrdxlP-dep_Trfase_small"/>
</dbReference>
<reference evidence="3" key="1">
    <citation type="submission" date="2012-11" db="EMBL/GenBank/DDBJ databases">
        <authorList>
            <person name="Becker E.A."/>
            <person name="Seitzer P."/>
            <person name="Tritt A."/>
            <person name="Larsen D."/>
            <person name="Yao A."/>
            <person name="Wu D."/>
            <person name="Darling A."/>
            <person name="Eisen J.A."/>
            <person name="Facciotti M.T."/>
        </authorList>
    </citation>
    <scope>NUCLEOTIDE SEQUENCE [LARGE SCALE GENOMIC DNA]</scope>
    <source>
        <strain evidence="3">ATCC 29605 / DSM 3757 / JCM 8879 / NBRC 14742 / NCIMB 2012 / VKM B-1768 / DS2</strain>
    </source>
</reference>
<sequence length="377" mass="41238">MADWNADFGPFDGHTWLNCAHQGPLPKRAVEAVDDAVTLKRAPHRLPEQAFREVPAGVKRALGTLINASPDEIILGNSFSYGLHLLIHGLEWNEGDEVILVEGDFPATILPWHLLESQGVQLRFVDAECSTPLTQQLAETATPRTRAFCTTWVDSFTGRRLDIDEIGTVCHEHDVLFVLNGSQGVGARPIDVSRTPVDVLISCGYKWLCGPYGTGFTWLTPEVLDAIGPVNAYWLSMQAGTTLDEMQNLSLDTELGASGYDVFGTANFNNFMPWTAAVEYLTGIGIEQISAHGERLVGQLIEGAESSSFEVVTPEDPQRHANIVVLSHSSESVARETHRALADAGIHTALREGNIRVSPHVYNTHAEIDGLVERLPK</sequence>